<keyword evidence="2" id="KW-1185">Reference proteome</keyword>
<reference evidence="1" key="2">
    <citation type="journal article" date="2023" name="IMA Fungus">
        <title>Comparative genomic study of the Penicillium genus elucidates a diverse pangenome and 15 lateral gene transfer events.</title>
        <authorList>
            <person name="Petersen C."/>
            <person name="Sorensen T."/>
            <person name="Nielsen M.R."/>
            <person name="Sondergaard T.E."/>
            <person name="Sorensen J.L."/>
            <person name="Fitzpatrick D.A."/>
            <person name="Frisvad J.C."/>
            <person name="Nielsen K.L."/>
        </authorList>
    </citation>
    <scope>NUCLEOTIDE SEQUENCE</scope>
    <source>
        <strain evidence="1">IBT 16849</strain>
    </source>
</reference>
<comment type="caution">
    <text evidence="1">The sequence shown here is derived from an EMBL/GenBank/DDBJ whole genome shotgun (WGS) entry which is preliminary data.</text>
</comment>
<dbReference type="Proteomes" id="UP001150879">
    <property type="component" value="Unassembled WGS sequence"/>
</dbReference>
<reference evidence="1" key="1">
    <citation type="submission" date="2022-11" db="EMBL/GenBank/DDBJ databases">
        <authorList>
            <person name="Petersen C."/>
        </authorList>
    </citation>
    <scope>NUCLEOTIDE SEQUENCE</scope>
    <source>
        <strain evidence="1">IBT 16849</strain>
    </source>
</reference>
<gene>
    <name evidence="1" type="ORF">N7472_010161</name>
</gene>
<organism evidence="1 2">
    <name type="scientific">Penicillium cf. griseofulvum</name>
    <dbReference type="NCBI Taxonomy" id="2972120"/>
    <lineage>
        <taxon>Eukaryota</taxon>
        <taxon>Fungi</taxon>
        <taxon>Dikarya</taxon>
        <taxon>Ascomycota</taxon>
        <taxon>Pezizomycotina</taxon>
        <taxon>Eurotiomycetes</taxon>
        <taxon>Eurotiomycetidae</taxon>
        <taxon>Eurotiales</taxon>
        <taxon>Aspergillaceae</taxon>
        <taxon>Penicillium</taxon>
    </lineage>
</organism>
<evidence type="ECO:0000313" key="2">
    <source>
        <dbReference type="Proteomes" id="UP001150879"/>
    </source>
</evidence>
<dbReference type="EMBL" id="JAPQKP010000006">
    <property type="protein sequence ID" value="KAJ5185321.1"/>
    <property type="molecule type" value="Genomic_DNA"/>
</dbReference>
<sequence>MRCNDISSENRCSQPVECEDAKTPAGALILNSFVGIHQLHASIYQAIGNVQNDVTNQIGTFASIFSPKPKDDLVMMKNILDSALLFISFGSSAIFNVVLKDMKNVILRGMMADMSGASMASIGSFYKTNIASSITEQGLMTQNTIDSFLGYIMNAWKGMEADYLKSLFSVNNTGTYTLHEIIKGGVMATSMNSLDLSSTIIDVKKTLYGMLIPFAWSVSQVECRPFIWLSTPLPGGDSKTLDGIQWGGITIRDIVESSVRGWAEHNNTNHYPARDHNTILEGFGSEPLGVRDPGFFNFPVCGGSARVMFEFMSHYEDSPSPCSMPKEFSVAEGYNKHGTDVIVYEDNVWGKRILVNGKTASHTMSGKFLNIPDQGTPESTATIYARFDKHNYVAEKVIPACKITATWPRSWPDLIFEDSCIRETRPQNEEQMFKVCCSDEINTDSVPNPYLGAWEE</sequence>
<proteinExistence type="predicted"/>
<evidence type="ECO:0000313" key="1">
    <source>
        <dbReference type="EMBL" id="KAJ5185321.1"/>
    </source>
</evidence>
<dbReference type="AlphaFoldDB" id="A0A9W9M0T0"/>
<protein>
    <submittedName>
        <fullName evidence="1">Uncharacterized protein</fullName>
    </submittedName>
</protein>
<name>A0A9W9M0T0_9EURO</name>
<accession>A0A9W9M0T0</accession>